<protein>
    <submittedName>
        <fullName evidence="1">Uncharacterized protein</fullName>
    </submittedName>
</protein>
<accession>A0A397IK45</accession>
<reference evidence="1 2" key="1">
    <citation type="submission" date="2018-08" db="EMBL/GenBank/DDBJ databases">
        <title>Genome and evolution of the arbuscular mycorrhizal fungus Diversispora epigaea (formerly Glomus versiforme) and its bacterial endosymbionts.</title>
        <authorList>
            <person name="Sun X."/>
            <person name="Fei Z."/>
            <person name="Harrison M."/>
        </authorList>
    </citation>
    <scope>NUCLEOTIDE SEQUENCE [LARGE SCALE GENOMIC DNA]</scope>
    <source>
        <strain evidence="1 2">IT104</strain>
    </source>
</reference>
<name>A0A397IK45_9GLOM</name>
<gene>
    <name evidence="1" type="ORF">Glove_199g158</name>
</gene>
<keyword evidence="2" id="KW-1185">Reference proteome</keyword>
<proteinExistence type="predicted"/>
<evidence type="ECO:0000313" key="1">
    <source>
        <dbReference type="EMBL" id="RHZ76265.1"/>
    </source>
</evidence>
<dbReference type="EMBL" id="PQFF01000187">
    <property type="protein sequence ID" value="RHZ76265.1"/>
    <property type="molecule type" value="Genomic_DNA"/>
</dbReference>
<organism evidence="1 2">
    <name type="scientific">Diversispora epigaea</name>
    <dbReference type="NCBI Taxonomy" id="1348612"/>
    <lineage>
        <taxon>Eukaryota</taxon>
        <taxon>Fungi</taxon>
        <taxon>Fungi incertae sedis</taxon>
        <taxon>Mucoromycota</taxon>
        <taxon>Glomeromycotina</taxon>
        <taxon>Glomeromycetes</taxon>
        <taxon>Diversisporales</taxon>
        <taxon>Diversisporaceae</taxon>
        <taxon>Diversispora</taxon>
    </lineage>
</organism>
<evidence type="ECO:0000313" key="2">
    <source>
        <dbReference type="Proteomes" id="UP000266861"/>
    </source>
</evidence>
<sequence>MGNTQDSKLVERRTREKKWEVPNLTVYDDSSRENQQQYASLSAVSRYYIDCDHRNSLNTAIHYVEKQLLAKFRSDNRNHGIALFLKLINMDLTNEFLGFTEQR</sequence>
<dbReference type="Proteomes" id="UP000266861">
    <property type="component" value="Unassembled WGS sequence"/>
</dbReference>
<dbReference type="AlphaFoldDB" id="A0A397IK45"/>
<comment type="caution">
    <text evidence="1">The sequence shown here is derived from an EMBL/GenBank/DDBJ whole genome shotgun (WGS) entry which is preliminary data.</text>
</comment>